<gene>
    <name evidence="1" type="ORF">ECRASSUSDP1_LOCUS9529</name>
</gene>
<keyword evidence="2" id="KW-1185">Reference proteome</keyword>
<reference evidence="1" key="1">
    <citation type="submission" date="2023-07" db="EMBL/GenBank/DDBJ databases">
        <authorList>
            <consortium name="AG Swart"/>
            <person name="Singh M."/>
            <person name="Singh A."/>
            <person name="Seah K."/>
            <person name="Emmerich C."/>
        </authorList>
    </citation>
    <scope>NUCLEOTIDE SEQUENCE</scope>
    <source>
        <strain evidence="1">DP1</strain>
    </source>
</reference>
<comment type="caution">
    <text evidence="1">The sequence shown here is derived from an EMBL/GenBank/DDBJ whole genome shotgun (WGS) entry which is preliminary data.</text>
</comment>
<dbReference type="AlphaFoldDB" id="A0AAD1UJ84"/>
<dbReference type="EMBL" id="CAMPGE010009371">
    <property type="protein sequence ID" value="CAI2368238.1"/>
    <property type="molecule type" value="Genomic_DNA"/>
</dbReference>
<sequence length="151" mass="17466">MNNFKNSEENITDDLLNENVTRKAMICSLHRETMVMSTPFGKRSMLKPFRKVVSCPIPDLKREARVDNFESFIENKNPFLKKKSNKTHYCTKNIQEDIRNLLKKAIQIRNLHNFECDLNESPKFGSHECGADINPKNKEVTVGDLHNPSCL</sequence>
<evidence type="ECO:0000313" key="1">
    <source>
        <dbReference type="EMBL" id="CAI2368238.1"/>
    </source>
</evidence>
<accession>A0AAD1UJ84</accession>
<protein>
    <submittedName>
        <fullName evidence="1">Uncharacterized protein</fullName>
    </submittedName>
</protein>
<name>A0AAD1UJ84_EUPCR</name>
<evidence type="ECO:0000313" key="2">
    <source>
        <dbReference type="Proteomes" id="UP001295684"/>
    </source>
</evidence>
<dbReference type="Proteomes" id="UP001295684">
    <property type="component" value="Unassembled WGS sequence"/>
</dbReference>
<organism evidence="1 2">
    <name type="scientific">Euplotes crassus</name>
    <dbReference type="NCBI Taxonomy" id="5936"/>
    <lineage>
        <taxon>Eukaryota</taxon>
        <taxon>Sar</taxon>
        <taxon>Alveolata</taxon>
        <taxon>Ciliophora</taxon>
        <taxon>Intramacronucleata</taxon>
        <taxon>Spirotrichea</taxon>
        <taxon>Hypotrichia</taxon>
        <taxon>Euplotida</taxon>
        <taxon>Euplotidae</taxon>
        <taxon>Moneuplotes</taxon>
    </lineage>
</organism>
<proteinExistence type="predicted"/>